<evidence type="ECO:0000313" key="1">
    <source>
        <dbReference type="EMBL" id="EKC23400.1"/>
    </source>
</evidence>
<accession>K1Q3F0</accession>
<gene>
    <name evidence="1" type="ORF">CGI_10019618</name>
</gene>
<protein>
    <submittedName>
        <fullName evidence="1">Uncharacterized protein</fullName>
    </submittedName>
</protein>
<name>K1Q3F0_MAGGI</name>
<dbReference type="AlphaFoldDB" id="K1Q3F0"/>
<sequence>MDSELSLTIGILGEKKRMKDKTRGDHLIPKHASLSPRMGSGRIAIYGQTQESKPDGLPDDEAESTQDLTS</sequence>
<organism evidence="1">
    <name type="scientific">Magallana gigas</name>
    <name type="common">Pacific oyster</name>
    <name type="synonym">Crassostrea gigas</name>
    <dbReference type="NCBI Taxonomy" id="29159"/>
    <lineage>
        <taxon>Eukaryota</taxon>
        <taxon>Metazoa</taxon>
        <taxon>Spiralia</taxon>
        <taxon>Lophotrochozoa</taxon>
        <taxon>Mollusca</taxon>
        <taxon>Bivalvia</taxon>
        <taxon>Autobranchia</taxon>
        <taxon>Pteriomorphia</taxon>
        <taxon>Ostreida</taxon>
        <taxon>Ostreoidea</taxon>
        <taxon>Ostreidae</taxon>
        <taxon>Magallana</taxon>
    </lineage>
</organism>
<dbReference type="EMBL" id="JH819024">
    <property type="protein sequence ID" value="EKC23400.1"/>
    <property type="molecule type" value="Genomic_DNA"/>
</dbReference>
<dbReference type="HOGENOM" id="CLU_2760282_0_0_1"/>
<proteinExistence type="predicted"/>
<reference evidence="1" key="1">
    <citation type="journal article" date="2012" name="Nature">
        <title>The oyster genome reveals stress adaptation and complexity of shell formation.</title>
        <authorList>
            <person name="Zhang G."/>
            <person name="Fang X."/>
            <person name="Guo X."/>
            <person name="Li L."/>
            <person name="Luo R."/>
            <person name="Xu F."/>
            <person name="Yang P."/>
            <person name="Zhang L."/>
            <person name="Wang X."/>
            <person name="Qi H."/>
            <person name="Xiong Z."/>
            <person name="Que H."/>
            <person name="Xie Y."/>
            <person name="Holland P.W."/>
            <person name="Paps J."/>
            <person name="Zhu Y."/>
            <person name="Wu F."/>
            <person name="Chen Y."/>
            <person name="Wang J."/>
            <person name="Peng C."/>
            <person name="Meng J."/>
            <person name="Yang L."/>
            <person name="Liu J."/>
            <person name="Wen B."/>
            <person name="Zhang N."/>
            <person name="Huang Z."/>
            <person name="Zhu Q."/>
            <person name="Feng Y."/>
            <person name="Mount A."/>
            <person name="Hedgecock D."/>
            <person name="Xu Z."/>
            <person name="Liu Y."/>
            <person name="Domazet-Loso T."/>
            <person name="Du Y."/>
            <person name="Sun X."/>
            <person name="Zhang S."/>
            <person name="Liu B."/>
            <person name="Cheng P."/>
            <person name="Jiang X."/>
            <person name="Li J."/>
            <person name="Fan D."/>
            <person name="Wang W."/>
            <person name="Fu W."/>
            <person name="Wang T."/>
            <person name="Wang B."/>
            <person name="Zhang J."/>
            <person name="Peng Z."/>
            <person name="Li Y."/>
            <person name="Li N."/>
            <person name="Wang J."/>
            <person name="Chen M."/>
            <person name="He Y."/>
            <person name="Tan F."/>
            <person name="Song X."/>
            <person name="Zheng Q."/>
            <person name="Huang R."/>
            <person name="Yang H."/>
            <person name="Du X."/>
            <person name="Chen L."/>
            <person name="Yang M."/>
            <person name="Gaffney P.M."/>
            <person name="Wang S."/>
            <person name="Luo L."/>
            <person name="She Z."/>
            <person name="Ming Y."/>
            <person name="Huang W."/>
            <person name="Zhang S."/>
            <person name="Huang B."/>
            <person name="Zhang Y."/>
            <person name="Qu T."/>
            <person name="Ni P."/>
            <person name="Miao G."/>
            <person name="Wang J."/>
            <person name="Wang Q."/>
            <person name="Steinberg C.E."/>
            <person name="Wang H."/>
            <person name="Li N."/>
            <person name="Qian L."/>
            <person name="Zhang G."/>
            <person name="Li Y."/>
            <person name="Yang H."/>
            <person name="Liu X."/>
            <person name="Wang J."/>
            <person name="Yin Y."/>
            <person name="Wang J."/>
        </authorList>
    </citation>
    <scope>NUCLEOTIDE SEQUENCE [LARGE SCALE GENOMIC DNA]</scope>
    <source>
        <strain evidence="1">05x7-T-G4-1.051#20</strain>
    </source>
</reference>
<dbReference type="InParanoid" id="K1Q3F0"/>